<dbReference type="OMA" id="YDKLTLM"/>
<reference evidence="7 8" key="1">
    <citation type="journal article" date="2007" name="Nat. Biotechnol.">
        <title>Genome sequence of the lignocellulose-bioconverting and xylose-fermenting yeast Pichia stipitis.</title>
        <authorList>
            <person name="Jeffries T.W."/>
            <person name="Grigoriev I.V."/>
            <person name="Grimwood J."/>
            <person name="Laplaza J.M."/>
            <person name="Aerts A."/>
            <person name="Salamov A."/>
            <person name="Schmutz J."/>
            <person name="Lindquist E."/>
            <person name="Dehal P."/>
            <person name="Shapiro H."/>
            <person name="Jin Y.S."/>
            <person name="Passoth V."/>
            <person name="Richardson P.M."/>
        </authorList>
    </citation>
    <scope>NUCLEOTIDE SEQUENCE [LARGE SCALE GENOMIC DNA]</scope>
    <source>
        <strain evidence="8">ATCC 58785 / CBS 6054 / NBRC 10063 / NRRL Y-11545</strain>
    </source>
</reference>
<dbReference type="AlphaFoldDB" id="A3LQJ4"/>
<dbReference type="RefSeq" id="XP_001382724.2">
    <property type="nucleotide sequence ID" value="XM_001382687.1"/>
</dbReference>
<dbReference type="GeneID" id="4836954"/>
<feature type="transmembrane region" description="Helical" evidence="5">
    <location>
        <begin position="12"/>
        <end position="33"/>
    </location>
</feature>
<evidence type="ECO:0000256" key="3">
    <source>
        <dbReference type="ARBA" id="ARBA00022989"/>
    </source>
</evidence>
<dbReference type="InParanoid" id="A3LQJ4"/>
<protein>
    <submittedName>
        <fullName evidence="7">Member of triose phosphate translocator family</fullName>
    </submittedName>
</protein>
<evidence type="ECO:0000256" key="2">
    <source>
        <dbReference type="ARBA" id="ARBA00022692"/>
    </source>
</evidence>
<feature type="transmembrane region" description="Helical" evidence="5">
    <location>
        <begin position="149"/>
        <end position="167"/>
    </location>
</feature>
<feature type="transmembrane region" description="Helical" evidence="5">
    <location>
        <begin position="116"/>
        <end position="137"/>
    </location>
</feature>
<proteinExistence type="predicted"/>
<feature type="transmembrane region" description="Helical" evidence="5">
    <location>
        <begin position="384"/>
        <end position="410"/>
    </location>
</feature>
<dbReference type="STRING" id="322104.A3LQJ4"/>
<feature type="domain" description="Sugar phosphate transporter" evidence="6">
    <location>
        <begin position="15"/>
        <end position="164"/>
    </location>
</feature>
<feature type="transmembrane region" description="Helical" evidence="5">
    <location>
        <begin position="343"/>
        <end position="364"/>
    </location>
</feature>
<comment type="subcellular location">
    <subcellularLocation>
        <location evidence="1">Membrane</location>
        <topology evidence="1">Multi-pass membrane protein</topology>
    </subcellularLocation>
</comment>
<dbReference type="KEGG" id="pic:PICST_30338"/>
<dbReference type="OrthoDB" id="1588579at2759"/>
<gene>
    <name evidence="7" type="primary">SLY41.2</name>
    <name evidence="7" type="ORF">PICST_30338</name>
</gene>
<feature type="domain" description="Sugar phosphate transporter" evidence="6">
    <location>
        <begin position="339"/>
        <end position="435"/>
    </location>
</feature>
<keyword evidence="8" id="KW-1185">Reference proteome</keyword>
<dbReference type="PANTHER" id="PTHR11132">
    <property type="entry name" value="SOLUTE CARRIER FAMILY 35"/>
    <property type="match status" value="1"/>
</dbReference>
<dbReference type="Pfam" id="PF03151">
    <property type="entry name" value="TPT"/>
    <property type="match status" value="2"/>
</dbReference>
<dbReference type="GO" id="GO:0016020">
    <property type="term" value="C:membrane"/>
    <property type="evidence" value="ECO:0007669"/>
    <property type="project" value="UniProtKB-SubCell"/>
</dbReference>
<keyword evidence="3 5" id="KW-1133">Transmembrane helix</keyword>
<evidence type="ECO:0000259" key="6">
    <source>
        <dbReference type="Pfam" id="PF03151"/>
    </source>
</evidence>
<dbReference type="Proteomes" id="UP000002258">
    <property type="component" value="Chromosome 2"/>
</dbReference>
<evidence type="ECO:0000256" key="5">
    <source>
        <dbReference type="SAM" id="Phobius"/>
    </source>
</evidence>
<dbReference type="EMBL" id="CP000496">
    <property type="protein sequence ID" value="ABN64695.2"/>
    <property type="molecule type" value="Genomic_DNA"/>
</dbReference>
<keyword evidence="2 5" id="KW-0812">Transmembrane</keyword>
<dbReference type="eggNOG" id="KOG1441">
    <property type="taxonomic scope" value="Eukaryota"/>
</dbReference>
<evidence type="ECO:0000313" key="7">
    <source>
        <dbReference type="EMBL" id="ABN64695.2"/>
    </source>
</evidence>
<dbReference type="HOGENOM" id="CLU_019048_4_1_1"/>
<dbReference type="InterPro" id="IPR004853">
    <property type="entry name" value="Sugar_P_trans_dom"/>
</dbReference>
<sequence>MASFWESMIPPISIKTIVTCLLWYVISSVTSQLTKLILVRFTYPLFLSQCQFLIGAALAFSFISTVNKFPQLSSHFPVGSVPSDPELPIFSASVFFKVLPLGLFQTVGRYFSLSATALISLATVSSIKALSPLLIVFGYRVVYHVRFPYITYLSLTPLVVGVILIITSDSLNNPKSNTSLLTNENNEIDKKQIKGLTFCLISTVIFAAQNIYGKQLITWDTEASNKNPASLVLNTEISRPGTPSLQHGFSLSNSPSPLGNSPNPSVLNIALKNFVRQRNYSVKLPYSSSDLRLDEKSIDSPASHQYAYDQTVHHNNIEVNSPFAYIINKFDLYQVAKPDKMTIILYCNLVGFLFSFGAFAVNELPSMFHDVVKRDAEEDGRCALFTILGFIFLDSLSYFLQTILAFHLLGSIPALSYSIASMMKRIVIIVVSIVVQIGSSVPDGKKKNKSYMGKISQEQGFGLALIGIGLYCYDRWGSRSLKPARS</sequence>
<name>A3LQJ4_PICST</name>
<feature type="transmembrane region" description="Helical" evidence="5">
    <location>
        <begin position="87"/>
        <end position="104"/>
    </location>
</feature>
<keyword evidence="4 5" id="KW-0472">Membrane</keyword>
<dbReference type="InterPro" id="IPR050186">
    <property type="entry name" value="TPT_transporter"/>
</dbReference>
<evidence type="ECO:0000256" key="4">
    <source>
        <dbReference type="ARBA" id="ARBA00023136"/>
    </source>
</evidence>
<evidence type="ECO:0000313" key="8">
    <source>
        <dbReference type="Proteomes" id="UP000002258"/>
    </source>
</evidence>
<organism evidence="7 8">
    <name type="scientific">Scheffersomyces stipitis (strain ATCC 58785 / CBS 6054 / NBRC 10063 / NRRL Y-11545)</name>
    <name type="common">Yeast</name>
    <name type="synonym">Pichia stipitis</name>
    <dbReference type="NCBI Taxonomy" id="322104"/>
    <lineage>
        <taxon>Eukaryota</taxon>
        <taxon>Fungi</taxon>
        <taxon>Dikarya</taxon>
        <taxon>Ascomycota</taxon>
        <taxon>Saccharomycotina</taxon>
        <taxon>Pichiomycetes</taxon>
        <taxon>Debaryomycetaceae</taxon>
        <taxon>Scheffersomyces</taxon>
    </lineage>
</organism>
<accession>A3LQJ4</accession>
<feature type="transmembrane region" description="Helical" evidence="5">
    <location>
        <begin position="45"/>
        <end position="67"/>
    </location>
</feature>
<evidence type="ECO:0000256" key="1">
    <source>
        <dbReference type="ARBA" id="ARBA00004141"/>
    </source>
</evidence>